<comment type="similarity">
    <text evidence="1">Belongs to the H-rev107 family.</text>
</comment>
<dbReference type="PROSITE" id="PS51934">
    <property type="entry name" value="LRAT"/>
    <property type="match status" value="1"/>
</dbReference>
<comment type="caution">
    <text evidence="7">The sequence shown here is derived from an EMBL/GenBank/DDBJ whole genome shotgun (WGS) entry which is preliminary data.</text>
</comment>
<evidence type="ECO:0000259" key="6">
    <source>
        <dbReference type="PROSITE" id="PS51934"/>
    </source>
</evidence>
<keyword evidence="7" id="KW-0012">Acyltransferase</keyword>
<gene>
    <name evidence="7" type="ORF">FSCOSCO3_A014741</name>
</gene>
<evidence type="ECO:0000313" key="8">
    <source>
        <dbReference type="Proteomes" id="UP001314229"/>
    </source>
</evidence>
<proteinExistence type="inferred from homology"/>
<dbReference type="GO" id="GO:0070292">
    <property type="term" value="P:N-acylphosphatidylethanolamine metabolic process"/>
    <property type="evidence" value="ECO:0007669"/>
    <property type="project" value="TreeGrafter"/>
</dbReference>
<dbReference type="GO" id="GO:0016410">
    <property type="term" value="F:N-acyltransferase activity"/>
    <property type="evidence" value="ECO:0007669"/>
    <property type="project" value="TreeGrafter"/>
</dbReference>
<dbReference type="Gene3D" id="3.90.1720.10">
    <property type="entry name" value="endopeptidase domain like (from Nostoc punctiforme)"/>
    <property type="match status" value="1"/>
</dbReference>
<keyword evidence="4" id="KW-0443">Lipid metabolism</keyword>
<evidence type="ECO:0000256" key="2">
    <source>
        <dbReference type="ARBA" id="ARBA00022679"/>
    </source>
</evidence>
<dbReference type="AlphaFoldDB" id="A0AAV1P7K6"/>
<sequence>MRSLILVAVILQLTVIIIECHNYKFGDMIAFPRRCGCIKKPVYKHFAIYVGDKPFPGKQPGQDIFHHTLISLTHFKTGCVFGVLGEKVKHELDNSLDNETLGTHTYIRSTDEVITERINNVTRDGCGGYNPLTNNCEHLATYVRYGHKISRQEDTWIARICRFTHIPIRLCIKYEEALERIEKNALQEAECWENPSCAHLAG</sequence>
<dbReference type="InterPro" id="IPR051496">
    <property type="entry name" value="H-rev107_PLA/AT"/>
</dbReference>
<evidence type="ECO:0000256" key="3">
    <source>
        <dbReference type="ARBA" id="ARBA00022801"/>
    </source>
</evidence>
<evidence type="ECO:0000256" key="1">
    <source>
        <dbReference type="ARBA" id="ARBA00007824"/>
    </source>
</evidence>
<dbReference type="GO" id="GO:0005737">
    <property type="term" value="C:cytoplasm"/>
    <property type="evidence" value="ECO:0007669"/>
    <property type="project" value="TreeGrafter"/>
</dbReference>
<accession>A0AAV1P7K6</accession>
<keyword evidence="5" id="KW-0732">Signal</keyword>
<protein>
    <submittedName>
        <fullName evidence="7">Phospholipase A and acyltransferase 1-like</fullName>
    </submittedName>
</protein>
<dbReference type="GO" id="GO:0004623">
    <property type="term" value="F:phospholipase A2 activity"/>
    <property type="evidence" value="ECO:0007669"/>
    <property type="project" value="TreeGrafter"/>
</dbReference>
<name>A0AAV1P7K6_SCOSC</name>
<dbReference type="Pfam" id="PF04970">
    <property type="entry name" value="LRAT"/>
    <property type="match status" value="1"/>
</dbReference>
<keyword evidence="2" id="KW-0808">Transferase</keyword>
<evidence type="ECO:0000313" key="7">
    <source>
        <dbReference type="EMBL" id="CAK6967822.1"/>
    </source>
</evidence>
<dbReference type="EMBL" id="CAWUFR010000110">
    <property type="protein sequence ID" value="CAK6967822.1"/>
    <property type="molecule type" value="Genomic_DNA"/>
</dbReference>
<dbReference type="PANTHER" id="PTHR13943:SF80">
    <property type="entry name" value="PHOSPHOLIPASE A AND ACYLTRANSFERASE 1-LIKE"/>
    <property type="match status" value="1"/>
</dbReference>
<feature type="chain" id="PRO_5043382174" evidence="5">
    <location>
        <begin position="21"/>
        <end position="202"/>
    </location>
</feature>
<evidence type="ECO:0000256" key="4">
    <source>
        <dbReference type="ARBA" id="ARBA00023098"/>
    </source>
</evidence>
<reference evidence="7 8" key="1">
    <citation type="submission" date="2024-01" db="EMBL/GenBank/DDBJ databases">
        <authorList>
            <person name="Alioto T."/>
            <person name="Alioto T."/>
            <person name="Gomez Garrido J."/>
        </authorList>
    </citation>
    <scope>NUCLEOTIDE SEQUENCE [LARGE SCALE GENOMIC DNA]</scope>
</reference>
<dbReference type="GO" id="GO:0008970">
    <property type="term" value="F:phospholipase A1 activity"/>
    <property type="evidence" value="ECO:0007669"/>
    <property type="project" value="TreeGrafter"/>
</dbReference>
<keyword evidence="3" id="KW-0378">Hydrolase</keyword>
<dbReference type="PANTHER" id="PTHR13943">
    <property type="entry name" value="HRAS-LIKE SUPPRESSOR - RELATED"/>
    <property type="match status" value="1"/>
</dbReference>
<dbReference type="InterPro" id="IPR007053">
    <property type="entry name" value="LRAT_dom"/>
</dbReference>
<feature type="signal peptide" evidence="5">
    <location>
        <begin position="1"/>
        <end position="20"/>
    </location>
</feature>
<keyword evidence="8" id="KW-1185">Reference proteome</keyword>
<feature type="domain" description="LRAT" evidence="6">
    <location>
        <begin position="35"/>
        <end position="152"/>
    </location>
</feature>
<dbReference type="Proteomes" id="UP001314229">
    <property type="component" value="Unassembled WGS sequence"/>
</dbReference>
<evidence type="ECO:0000256" key="5">
    <source>
        <dbReference type="SAM" id="SignalP"/>
    </source>
</evidence>
<organism evidence="7 8">
    <name type="scientific">Scomber scombrus</name>
    <name type="common">Atlantic mackerel</name>
    <name type="synonym">Scomber vernalis</name>
    <dbReference type="NCBI Taxonomy" id="13677"/>
    <lineage>
        <taxon>Eukaryota</taxon>
        <taxon>Metazoa</taxon>
        <taxon>Chordata</taxon>
        <taxon>Craniata</taxon>
        <taxon>Vertebrata</taxon>
        <taxon>Euteleostomi</taxon>
        <taxon>Actinopterygii</taxon>
        <taxon>Neopterygii</taxon>
        <taxon>Teleostei</taxon>
        <taxon>Neoteleostei</taxon>
        <taxon>Acanthomorphata</taxon>
        <taxon>Pelagiaria</taxon>
        <taxon>Scombriformes</taxon>
        <taxon>Scombridae</taxon>
        <taxon>Scomber</taxon>
    </lineage>
</organism>